<evidence type="ECO:0000256" key="3">
    <source>
        <dbReference type="ARBA" id="ARBA00022989"/>
    </source>
</evidence>
<evidence type="ECO:0000256" key="1">
    <source>
        <dbReference type="ARBA" id="ARBA00004141"/>
    </source>
</evidence>
<dbReference type="Pfam" id="PF00902">
    <property type="entry name" value="TatC"/>
    <property type="match status" value="1"/>
</dbReference>
<feature type="transmembrane region" description="Helical" evidence="5">
    <location>
        <begin position="215"/>
        <end position="235"/>
    </location>
</feature>
<dbReference type="eggNOG" id="COG0805">
    <property type="taxonomic scope" value="Bacteria"/>
</dbReference>
<dbReference type="HAMAP" id="MF_00902">
    <property type="entry name" value="TatC"/>
    <property type="match status" value="1"/>
</dbReference>
<keyword evidence="5" id="KW-0811">Translocation</keyword>
<dbReference type="GO" id="GO:0009977">
    <property type="term" value="F:proton motive force dependent protein transmembrane transporter activity"/>
    <property type="evidence" value="ECO:0007669"/>
    <property type="project" value="TreeGrafter"/>
</dbReference>
<dbReference type="AlphaFoldDB" id="R4KKI2"/>
<name>R4KKI2_9FIRM</name>
<dbReference type="InterPro" id="IPR002033">
    <property type="entry name" value="TatC"/>
</dbReference>
<dbReference type="PANTHER" id="PTHR30371">
    <property type="entry name" value="SEC-INDEPENDENT PROTEIN TRANSLOCASE PROTEIN TATC"/>
    <property type="match status" value="1"/>
</dbReference>
<organism evidence="6 7">
    <name type="scientific">Desulfoscipio gibsoniae DSM 7213</name>
    <dbReference type="NCBI Taxonomy" id="767817"/>
    <lineage>
        <taxon>Bacteria</taxon>
        <taxon>Bacillati</taxon>
        <taxon>Bacillota</taxon>
        <taxon>Clostridia</taxon>
        <taxon>Eubacteriales</taxon>
        <taxon>Desulfallaceae</taxon>
        <taxon>Desulfoscipio</taxon>
    </lineage>
</organism>
<reference evidence="6 7" key="1">
    <citation type="submission" date="2012-01" db="EMBL/GenBank/DDBJ databases">
        <title>Complete sequence of Desulfotomaculum gibsoniae DSM 7213.</title>
        <authorList>
            <consortium name="US DOE Joint Genome Institute"/>
            <person name="Lucas S."/>
            <person name="Han J."/>
            <person name="Lapidus A."/>
            <person name="Cheng J.-F."/>
            <person name="Goodwin L."/>
            <person name="Pitluck S."/>
            <person name="Peters L."/>
            <person name="Ovchinnikova G."/>
            <person name="Teshima H."/>
            <person name="Detter J.C."/>
            <person name="Han C."/>
            <person name="Tapia R."/>
            <person name="Land M."/>
            <person name="Hauser L."/>
            <person name="Kyrpides N."/>
            <person name="Ivanova N."/>
            <person name="Pagani I."/>
            <person name="Parshina S."/>
            <person name="Plugge C."/>
            <person name="Muyzer G."/>
            <person name="Kuever J."/>
            <person name="Ivanova A."/>
            <person name="Nazina T."/>
            <person name="Klenk H.-P."/>
            <person name="Brambilla E."/>
            <person name="Spring S."/>
            <person name="Stams A.F."/>
            <person name="Woyke T."/>
        </authorList>
    </citation>
    <scope>NUCLEOTIDE SEQUENCE [LARGE SCALE GENOMIC DNA]</scope>
    <source>
        <strain evidence="6 7">DSM 7213</strain>
    </source>
</reference>
<evidence type="ECO:0000256" key="4">
    <source>
        <dbReference type="ARBA" id="ARBA00023136"/>
    </source>
</evidence>
<dbReference type="Proteomes" id="UP000013520">
    <property type="component" value="Chromosome"/>
</dbReference>
<evidence type="ECO:0000256" key="2">
    <source>
        <dbReference type="ARBA" id="ARBA00022692"/>
    </source>
</evidence>
<keyword evidence="5" id="KW-0813">Transport</keyword>
<keyword evidence="4 5" id="KW-0472">Membrane</keyword>
<protein>
    <recommendedName>
        <fullName evidence="5">Sec-independent protein translocase protein TatC</fullName>
    </recommendedName>
</protein>
<sequence length="260" mass="30111">MADKNKEMTMIEHLEELRRILIMSIMATFTMAIACWVINERVLQILLEPVVSTGNEVIYISVVEALMTKIKVSFFLGFLTALPVILWLFWRFIIPALRKMEKIYFTIFVTISYVFFTGGVLFGFYAVFRVAVKYLLHFGGTELIPMLTIGKYISFTIMFLLPFGIIFELPLAVYYLAKLDLLSYRFLVKKRKMAILMSVVTGAVLIPSPDILTPLMMAAPMYLMYELSVSIVRFVEWGKRRKARKQREQEVAEYKTAVRS</sequence>
<evidence type="ECO:0000256" key="5">
    <source>
        <dbReference type="HAMAP-Rule" id="MF_00902"/>
    </source>
</evidence>
<dbReference type="PROSITE" id="PS51257">
    <property type="entry name" value="PROKAR_LIPOPROTEIN"/>
    <property type="match status" value="1"/>
</dbReference>
<comment type="subunit">
    <text evidence="5">Forms a complex with TatA.</text>
</comment>
<evidence type="ECO:0000313" key="7">
    <source>
        <dbReference type="Proteomes" id="UP000013520"/>
    </source>
</evidence>
<evidence type="ECO:0000313" key="6">
    <source>
        <dbReference type="EMBL" id="AGL01010.1"/>
    </source>
</evidence>
<keyword evidence="3 5" id="KW-1133">Transmembrane helix</keyword>
<dbReference type="RefSeq" id="WP_006522807.1">
    <property type="nucleotide sequence ID" value="NC_021184.1"/>
</dbReference>
<feature type="transmembrane region" description="Helical" evidence="5">
    <location>
        <begin position="105"/>
        <end position="132"/>
    </location>
</feature>
<dbReference type="GO" id="GO:0033281">
    <property type="term" value="C:TAT protein transport complex"/>
    <property type="evidence" value="ECO:0007669"/>
    <property type="project" value="UniProtKB-UniRule"/>
</dbReference>
<keyword evidence="5" id="KW-1003">Cell membrane</keyword>
<dbReference type="NCBIfam" id="TIGR00945">
    <property type="entry name" value="tatC"/>
    <property type="match status" value="1"/>
</dbReference>
<dbReference type="STRING" id="767817.Desgi_1526"/>
<keyword evidence="2 5" id="KW-0812">Transmembrane</keyword>
<dbReference type="GO" id="GO:0043953">
    <property type="term" value="P:protein transport by the Tat complex"/>
    <property type="evidence" value="ECO:0007669"/>
    <property type="project" value="UniProtKB-UniRule"/>
</dbReference>
<feature type="transmembrane region" description="Helical" evidence="5">
    <location>
        <begin position="193"/>
        <end position="209"/>
    </location>
</feature>
<feature type="transmembrane region" description="Helical" evidence="5">
    <location>
        <begin position="152"/>
        <end position="177"/>
    </location>
</feature>
<dbReference type="EMBL" id="CP003273">
    <property type="protein sequence ID" value="AGL01010.1"/>
    <property type="molecule type" value="Genomic_DNA"/>
</dbReference>
<dbReference type="KEGG" id="dgi:Desgi_1526"/>
<feature type="transmembrane region" description="Helical" evidence="5">
    <location>
        <begin position="72"/>
        <end position="93"/>
    </location>
</feature>
<proteinExistence type="inferred from homology"/>
<keyword evidence="7" id="KW-1185">Reference proteome</keyword>
<accession>R4KKI2</accession>
<dbReference type="HOGENOM" id="CLU_031942_3_3_9"/>
<keyword evidence="5" id="KW-0653">Protein transport</keyword>
<comment type="subcellular location">
    <subcellularLocation>
        <location evidence="5">Cell membrane</location>
        <topology evidence="5">Multi-pass membrane protein</topology>
    </subcellularLocation>
    <subcellularLocation>
        <location evidence="1">Membrane</location>
        <topology evidence="1">Multi-pass membrane protein</topology>
    </subcellularLocation>
</comment>
<feature type="transmembrane region" description="Helical" evidence="5">
    <location>
        <begin position="20"/>
        <end position="39"/>
    </location>
</feature>
<gene>
    <name evidence="5" type="primary">tatC</name>
    <name evidence="6" type="ORF">Desgi_1526</name>
</gene>
<dbReference type="GO" id="GO:0065002">
    <property type="term" value="P:intracellular protein transmembrane transport"/>
    <property type="evidence" value="ECO:0007669"/>
    <property type="project" value="TreeGrafter"/>
</dbReference>
<dbReference type="PRINTS" id="PR01840">
    <property type="entry name" value="TATCFAMILY"/>
</dbReference>
<dbReference type="PANTHER" id="PTHR30371:SF0">
    <property type="entry name" value="SEC-INDEPENDENT PROTEIN TRANSLOCASE PROTEIN TATC, CHLOROPLASTIC-RELATED"/>
    <property type="match status" value="1"/>
</dbReference>
<comment type="function">
    <text evidence="5">Part of the twin-arginine translocation (Tat) system that transports large folded proteins containing a characteristic twin-arginine motif in their signal peptide across membranes.</text>
</comment>
<comment type="similarity">
    <text evidence="5">Belongs to the TatC family.</text>
</comment>